<dbReference type="Pfam" id="PF01943">
    <property type="entry name" value="Polysacc_synt"/>
    <property type="match status" value="1"/>
</dbReference>
<reference evidence="7 8" key="1">
    <citation type="journal article" date="2012" name="PLoS ONE">
        <title>Complete Genome and Transcriptomes of Streptococcus parasanguinis FW213: Phylogenic Relations and Potential Virulence Mechanisms.</title>
        <authorList>
            <person name="Geng J."/>
            <person name="Chiu C.H."/>
            <person name="Tang P."/>
            <person name="Chen Y."/>
            <person name="Shieh H.R."/>
            <person name="Hu S."/>
            <person name="Chen Y.Y."/>
        </authorList>
    </citation>
    <scope>NUCLEOTIDE SEQUENCE [LARGE SCALE GENOMIC DNA]</scope>
    <source>
        <strain evidence="7 8">FW213</strain>
    </source>
</reference>
<feature type="transmembrane region" description="Helical" evidence="6">
    <location>
        <begin position="56"/>
        <end position="75"/>
    </location>
</feature>
<evidence type="ECO:0000256" key="6">
    <source>
        <dbReference type="SAM" id="Phobius"/>
    </source>
</evidence>
<dbReference type="eggNOG" id="COG2244">
    <property type="taxonomic scope" value="Bacteria"/>
</dbReference>
<comment type="subcellular location">
    <subcellularLocation>
        <location evidence="1">Cell membrane</location>
        <topology evidence="1">Multi-pass membrane protein</topology>
    </subcellularLocation>
</comment>
<feature type="transmembrane region" description="Helical" evidence="6">
    <location>
        <begin position="24"/>
        <end position="44"/>
    </location>
</feature>
<evidence type="ECO:0000313" key="8">
    <source>
        <dbReference type="Proteomes" id="UP000002865"/>
    </source>
</evidence>
<feature type="transmembrane region" description="Helical" evidence="6">
    <location>
        <begin position="400"/>
        <end position="424"/>
    </location>
</feature>
<keyword evidence="3 6" id="KW-0812">Transmembrane</keyword>
<dbReference type="PANTHER" id="PTHR30250:SF11">
    <property type="entry name" value="O-ANTIGEN TRANSPORTER-RELATED"/>
    <property type="match status" value="1"/>
</dbReference>
<evidence type="ECO:0000313" key="7">
    <source>
        <dbReference type="EMBL" id="AFJ25824.1"/>
    </source>
</evidence>
<accession>I1ZLA0</accession>
<dbReference type="PaxDb" id="1114965-Spaf_0822"/>
<dbReference type="KEGG" id="scf:Spaf_0822"/>
<feature type="transmembrane region" description="Helical" evidence="6">
    <location>
        <begin position="181"/>
        <end position="200"/>
    </location>
</feature>
<dbReference type="STRING" id="1114965.Spaf_0822"/>
<evidence type="ECO:0000256" key="4">
    <source>
        <dbReference type="ARBA" id="ARBA00022989"/>
    </source>
</evidence>
<feature type="transmembrane region" description="Helical" evidence="6">
    <location>
        <begin position="96"/>
        <end position="113"/>
    </location>
</feature>
<dbReference type="PANTHER" id="PTHR30250">
    <property type="entry name" value="PST FAMILY PREDICTED COLANIC ACID TRANSPORTER"/>
    <property type="match status" value="1"/>
</dbReference>
<dbReference type="InterPro" id="IPR002797">
    <property type="entry name" value="Polysacc_synth"/>
</dbReference>
<protein>
    <submittedName>
        <fullName evidence="7">Membrane protein involved in the export of polysaccharide</fullName>
    </submittedName>
</protein>
<proteinExistence type="predicted"/>
<keyword evidence="5 6" id="KW-0472">Membrane</keyword>
<organism evidence="7 8">
    <name type="scientific">Streptococcus parasanguinis FW213</name>
    <dbReference type="NCBI Taxonomy" id="1114965"/>
    <lineage>
        <taxon>Bacteria</taxon>
        <taxon>Bacillati</taxon>
        <taxon>Bacillota</taxon>
        <taxon>Bacilli</taxon>
        <taxon>Lactobacillales</taxon>
        <taxon>Streptococcaceae</taxon>
        <taxon>Streptococcus</taxon>
    </lineage>
</organism>
<evidence type="ECO:0000256" key="1">
    <source>
        <dbReference type="ARBA" id="ARBA00004651"/>
    </source>
</evidence>
<dbReference type="GO" id="GO:0005886">
    <property type="term" value="C:plasma membrane"/>
    <property type="evidence" value="ECO:0007669"/>
    <property type="project" value="UniProtKB-SubCell"/>
</dbReference>
<dbReference type="InterPro" id="IPR050833">
    <property type="entry name" value="Poly_Biosynth_Transport"/>
</dbReference>
<feature type="transmembrane region" description="Helical" evidence="6">
    <location>
        <begin position="376"/>
        <end position="394"/>
    </location>
</feature>
<dbReference type="PATRIC" id="fig|1114965.3.peg.793"/>
<feature type="transmembrane region" description="Helical" evidence="6">
    <location>
        <begin position="265"/>
        <end position="285"/>
    </location>
</feature>
<dbReference type="EMBL" id="CP003122">
    <property type="protein sequence ID" value="AFJ25824.1"/>
    <property type="molecule type" value="Genomic_DNA"/>
</dbReference>
<keyword evidence="4 6" id="KW-1133">Transmembrane helix</keyword>
<evidence type="ECO:0000256" key="3">
    <source>
        <dbReference type="ARBA" id="ARBA00022692"/>
    </source>
</evidence>
<dbReference type="HOGENOM" id="CLU_032713_0_0_9"/>
<feature type="transmembrane region" description="Helical" evidence="6">
    <location>
        <begin position="305"/>
        <end position="326"/>
    </location>
</feature>
<feature type="transmembrane region" description="Helical" evidence="6">
    <location>
        <begin position="346"/>
        <end position="369"/>
    </location>
</feature>
<name>I1ZLA0_STRPA</name>
<dbReference type="RefSeq" id="WP_014713147.1">
    <property type="nucleotide sequence ID" value="NC_017905.1"/>
</dbReference>
<evidence type="ECO:0000256" key="2">
    <source>
        <dbReference type="ARBA" id="ARBA00022475"/>
    </source>
</evidence>
<dbReference type="Proteomes" id="UP000002865">
    <property type="component" value="Chromosome"/>
</dbReference>
<evidence type="ECO:0000256" key="5">
    <source>
        <dbReference type="ARBA" id="ARBA00023136"/>
    </source>
</evidence>
<dbReference type="AlphaFoldDB" id="I1ZLA0"/>
<keyword evidence="2" id="KW-1003">Cell membrane</keyword>
<sequence>MNLLKKVNIMNDRDFSKISSKQNYIWNMLGTISSSLVSVVLLLLASRLLDPKNSDIFSIAFALGQQFYVLGYFQIRNMQSTDVQEKYTFNSYHNTRIVTLLLMILTSFFYIIIQGYDLYKSLIVLLLVLYRAFDAYSDVFQGFFQQHNRSDLAGKILFYRSWVCIIIFGLCLFLSNSLMISSVIVCLANIFLTIILDYRISKKYFDIDFLPSLKNDSSNIISILKDAFPLFLNGFLITYVYNEAKIDIDTLLAQGYFSNGIQRDFNVLFMPVFVLSLLFFILRPLTTQLSIYWYEKRYKLFYKQVHILFSVMFILGLIIIGIGYLVGTEVLGFVYGTSLVQYKVPFTILLTAGILNVLALVIDVVLTIFRKQSYLVTAYIVTFFIAKLVTMPFVMNNGIFGAAVSFLISMTVFLISSFLIYLYVSYKSLKLKSQ</sequence>
<feature type="transmembrane region" description="Helical" evidence="6">
    <location>
        <begin position="157"/>
        <end position="175"/>
    </location>
</feature>
<gene>
    <name evidence="7" type="primary">matE</name>
    <name evidence="7" type="ORF">Spaf_0822</name>
</gene>